<evidence type="ECO:0000256" key="1">
    <source>
        <dbReference type="ARBA" id="ARBA00004651"/>
    </source>
</evidence>
<dbReference type="CDD" id="cd06261">
    <property type="entry name" value="TM_PBP2"/>
    <property type="match status" value="1"/>
</dbReference>
<dbReference type="SUPFAM" id="SSF161098">
    <property type="entry name" value="MetI-like"/>
    <property type="match status" value="1"/>
</dbReference>
<evidence type="ECO:0000259" key="8">
    <source>
        <dbReference type="PROSITE" id="PS50928"/>
    </source>
</evidence>
<evidence type="ECO:0000313" key="10">
    <source>
        <dbReference type="Proteomes" id="UP001256827"/>
    </source>
</evidence>
<dbReference type="InterPro" id="IPR000515">
    <property type="entry name" value="MetI-like"/>
</dbReference>
<dbReference type="InterPro" id="IPR051393">
    <property type="entry name" value="ABC_transporter_permease"/>
</dbReference>
<feature type="domain" description="ABC transmembrane type-1" evidence="8">
    <location>
        <begin position="71"/>
        <end position="287"/>
    </location>
</feature>
<feature type="transmembrane region" description="Helical" evidence="7">
    <location>
        <begin position="206"/>
        <end position="231"/>
    </location>
</feature>
<keyword evidence="6 7" id="KW-0472">Membrane</keyword>
<evidence type="ECO:0000256" key="2">
    <source>
        <dbReference type="ARBA" id="ARBA00022448"/>
    </source>
</evidence>
<evidence type="ECO:0000256" key="4">
    <source>
        <dbReference type="ARBA" id="ARBA00022692"/>
    </source>
</evidence>
<keyword evidence="3" id="KW-1003">Cell membrane</keyword>
<dbReference type="Proteomes" id="UP001256827">
    <property type="component" value="Chromosome"/>
</dbReference>
<dbReference type="EMBL" id="CP134050">
    <property type="protein sequence ID" value="WNC17562.1"/>
    <property type="molecule type" value="Genomic_DNA"/>
</dbReference>
<gene>
    <name evidence="9" type="ORF">RGB73_15025</name>
</gene>
<keyword evidence="10" id="KW-1185">Reference proteome</keyword>
<protein>
    <submittedName>
        <fullName evidence="9">Sugar ABC transporter permease</fullName>
    </submittedName>
</protein>
<dbReference type="Pfam" id="PF00528">
    <property type="entry name" value="BPD_transp_1"/>
    <property type="match status" value="1"/>
</dbReference>
<accession>A0ABY9TEE1</accession>
<dbReference type="Gene3D" id="1.10.3720.10">
    <property type="entry name" value="MetI-like"/>
    <property type="match status" value="1"/>
</dbReference>
<dbReference type="InterPro" id="IPR035906">
    <property type="entry name" value="MetI-like_sf"/>
</dbReference>
<evidence type="ECO:0000256" key="7">
    <source>
        <dbReference type="RuleBase" id="RU363032"/>
    </source>
</evidence>
<feature type="transmembrane region" description="Helical" evidence="7">
    <location>
        <begin position="108"/>
        <end position="130"/>
    </location>
</feature>
<dbReference type="PANTHER" id="PTHR30193:SF37">
    <property type="entry name" value="INNER MEMBRANE ABC TRANSPORTER PERMEASE PROTEIN YCJO"/>
    <property type="match status" value="1"/>
</dbReference>
<keyword evidence="4 7" id="KW-0812">Transmembrane</keyword>
<feature type="transmembrane region" description="Helical" evidence="7">
    <location>
        <begin position="76"/>
        <end position="96"/>
    </location>
</feature>
<keyword evidence="2 7" id="KW-0813">Transport</keyword>
<feature type="transmembrane region" description="Helical" evidence="7">
    <location>
        <begin position="161"/>
        <end position="185"/>
    </location>
</feature>
<feature type="transmembrane region" description="Helical" evidence="7">
    <location>
        <begin position="12"/>
        <end position="38"/>
    </location>
</feature>
<feature type="transmembrane region" description="Helical" evidence="7">
    <location>
        <begin position="266"/>
        <end position="286"/>
    </location>
</feature>
<keyword evidence="5 7" id="KW-1133">Transmembrane helix</keyword>
<comment type="subcellular location">
    <subcellularLocation>
        <location evidence="1 7">Cell membrane</location>
        <topology evidence="1 7">Multi-pass membrane protein</topology>
    </subcellularLocation>
</comment>
<reference evidence="9 10" key="1">
    <citation type="submission" date="2023-09" db="EMBL/GenBank/DDBJ databases">
        <title>Complete Genome and Methylome dissection of Bacillus brevis NEB573 original source of BbsI restriction endonuclease.</title>
        <authorList>
            <person name="Fomenkov A."/>
            <person name="Roberts R.D."/>
        </authorList>
    </citation>
    <scope>NUCLEOTIDE SEQUENCE [LARGE SCALE GENOMIC DNA]</scope>
    <source>
        <strain evidence="9 10">NEB573</strain>
    </source>
</reference>
<evidence type="ECO:0000256" key="5">
    <source>
        <dbReference type="ARBA" id="ARBA00022989"/>
    </source>
</evidence>
<proteinExistence type="inferred from homology"/>
<evidence type="ECO:0000256" key="6">
    <source>
        <dbReference type="ARBA" id="ARBA00023136"/>
    </source>
</evidence>
<name>A0ABY9TEE1_BREBE</name>
<organism evidence="9 10">
    <name type="scientific">Brevibacillus brevis</name>
    <name type="common">Bacillus brevis</name>
    <dbReference type="NCBI Taxonomy" id="1393"/>
    <lineage>
        <taxon>Bacteria</taxon>
        <taxon>Bacillati</taxon>
        <taxon>Bacillota</taxon>
        <taxon>Bacilli</taxon>
        <taxon>Bacillales</taxon>
        <taxon>Paenibacillaceae</taxon>
        <taxon>Brevibacillus</taxon>
    </lineage>
</organism>
<dbReference type="PROSITE" id="PS50928">
    <property type="entry name" value="ABC_TM1"/>
    <property type="match status" value="1"/>
</dbReference>
<sequence length="297" mass="33551">MMLKSSFSNARSALPFIIPALLLIVLFVFLPIVFNLYYSMFRWSAFDMNGEFVGLDYYTKLFRDPVFYIALKNNSLYAVISLLFQVGGGLVIAAILEEKIIRRWQPFFRTVFFMPAVISISVVGLMWQLLYNPDIGLINGALKAIGHNDWARSWLGDSKTAIYAVVAVSQWQYTGYMTMLFLIAMHKIPGELYEAAMMDGASRIRTFFHITIPQLKEMILVGSMITVIGAFKVFDEVYVMTFGGPGRSTEVLGTMLYRAAFRNDEMGYASSIGTVIFAITLLLSLLQMRISKTGREV</sequence>
<evidence type="ECO:0000313" key="9">
    <source>
        <dbReference type="EMBL" id="WNC17562.1"/>
    </source>
</evidence>
<comment type="similarity">
    <text evidence="7">Belongs to the binding-protein-dependent transport system permease family.</text>
</comment>
<evidence type="ECO:0000256" key="3">
    <source>
        <dbReference type="ARBA" id="ARBA00022475"/>
    </source>
</evidence>
<dbReference type="PANTHER" id="PTHR30193">
    <property type="entry name" value="ABC TRANSPORTER PERMEASE PROTEIN"/>
    <property type="match status" value="1"/>
</dbReference>
<dbReference type="RefSeq" id="WP_310773947.1">
    <property type="nucleotide sequence ID" value="NZ_CP134050.1"/>
</dbReference>